<sequence>MMSEKAHFLLERNAFGRLRFTDARGQVCEDAVPVRAFPIAAPDQGIALMSPAGRELAWLDDLADLPPPLRQLIEEELAGREFMPEIQRIRQVSSYATPCTWKVETDRGATTLMLKSEEDIRRLSHCTLLIADAHGVHFLIRDLQQLDRTSRRLLDHFL</sequence>
<feature type="domain" description="DUF1854" evidence="1">
    <location>
        <begin position="29"/>
        <end position="157"/>
    </location>
</feature>
<protein>
    <recommendedName>
        <fullName evidence="1">DUF1854 domain-containing protein</fullName>
    </recommendedName>
</protein>
<proteinExistence type="predicted"/>
<gene>
    <name evidence="2" type="ORF">SDENCHOL_20660</name>
</gene>
<evidence type="ECO:0000313" key="3">
    <source>
        <dbReference type="Proteomes" id="UP000242886"/>
    </source>
</evidence>
<dbReference type="AlphaFoldDB" id="A0A7Z7HRY7"/>
<dbReference type="InterPro" id="IPR015005">
    <property type="entry name" value="DUF1854"/>
</dbReference>
<accession>A0A7Z7HRY7</accession>
<dbReference type="Pfam" id="PF08909">
    <property type="entry name" value="DUF1854"/>
    <property type="match status" value="1"/>
</dbReference>
<evidence type="ECO:0000259" key="1">
    <source>
        <dbReference type="Pfam" id="PF08909"/>
    </source>
</evidence>
<dbReference type="EMBL" id="LT837803">
    <property type="protein sequence ID" value="SMB28593.1"/>
    <property type="molecule type" value="Genomic_DNA"/>
</dbReference>
<name>A0A7Z7HRY7_9PROT</name>
<organism evidence="2 3">
    <name type="scientific">Sterolibacterium denitrificans</name>
    <dbReference type="NCBI Taxonomy" id="157592"/>
    <lineage>
        <taxon>Bacteria</taxon>
        <taxon>Pseudomonadati</taxon>
        <taxon>Pseudomonadota</taxon>
        <taxon>Betaproteobacteria</taxon>
        <taxon>Nitrosomonadales</taxon>
        <taxon>Sterolibacteriaceae</taxon>
        <taxon>Sterolibacterium</taxon>
    </lineage>
</organism>
<keyword evidence="3" id="KW-1185">Reference proteome</keyword>
<reference evidence="2" key="1">
    <citation type="submission" date="2017-03" db="EMBL/GenBank/DDBJ databases">
        <authorList>
            <consortium name="AG Boll"/>
        </authorList>
    </citation>
    <scope>NUCLEOTIDE SEQUENCE [LARGE SCALE GENOMIC DNA]</scope>
    <source>
        <strain evidence="2">Chol</strain>
    </source>
</reference>
<evidence type="ECO:0000313" key="2">
    <source>
        <dbReference type="EMBL" id="SMB28593.1"/>
    </source>
</evidence>
<dbReference type="Proteomes" id="UP000242886">
    <property type="component" value="Chromosome SDENCHOL"/>
</dbReference>